<organism evidence="1 2">
    <name type="scientific">Cephalotus follicularis</name>
    <name type="common">Albany pitcher plant</name>
    <dbReference type="NCBI Taxonomy" id="3775"/>
    <lineage>
        <taxon>Eukaryota</taxon>
        <taxon>Viridiplantae</taxon>
        <taxon>Streptophyta</taxon>
        <taxon>Embryophyta</taxon>
        <taxon>Tracheophyta</taxon>
        <taxon>Spermatophyta</taxon>
        <taxon>Magnoliopsida</taxon>
        <taxon>eudicotyledons</taxon>
        <taxon>Gunneridae</taxon>
        <taxon>Pentapetalae</taxon>
        <taxon>rosids</taxon>
        <taxon>fabids</taxon>
        <taxon>Oxalidales</taxon>
        <taxon>Cephalotaceae</taxon>
        <taxon>Cephalotus</taxon>
    </lineage>
</organism>
<protein>
    <recommendedName>
        <fullName evidence="3">CCHC-type domain-containing protein</fullName>
    </recommendedName>
</protein>
<dbReference type="AlphaFoldDB" id="A0A1Q3AWX6"/>
<evidence type="ECO:0000313" key="1">
    <source>
        <dbReference type="EMBL" id="GAV60251.1"/>
    </source>
</evidence>
<name>A0A1Q3AWX6_CEPFO</name>
<evidence type="ECO:0008006" key="3">
    <source>
        <dbReference type="Google" id="ProtNLM"/>
    </source>
</evidence>
<dbReference type="PANTHER" id="PTHR34222">
    <property type="entry name" value="GAG_PRE-INTEGRS DOMAIN-CONTAINING PROTEIN"/>
    <property type="match status" value="1"/>
</dbReference>
<keyword evidence="2" id="KW-1185">Reference proteome</keyword>
<sequence length="134" mass="15507">MEFDHIRAHVLNRDPFPSLEQAYSMVQSEDSCLNAMVLPISQERSALYYGSGSMARGGLSRGTSNHPSSDRPPMKCDYCGKERHFKVKCWKLQGRPTDTRAIRSLLLEKDSYLLIMSIYEWKLTQMQIGRIYRK</sequence>
<dbReference type="EMBL" id="BDDD01000141">
    <property type="protein sequence ID" value="GAV60251.1"/>
    <property type="molecule type" value="Genomic_DNA"/>
</dbReference>
<accession>A0A1Q3AWX6</accession>
<dbReference type="SUPFAM" id="SSF57756">
    <property type="entry name" value="Retrovirus zinc finger-like domains"/>
    <property type="match status" value="1"/>
</dbReference>
<gene>
    <name evidence="1" type="ORF">CFOL_v3_03782</name>
</gene>
<proteinExistence type="predicted"/>
<dbReference type="GO" id="GO:0003676">
    <property type="term" value="F:nucleic acid binding"/>
    <property type="evidence" value="ECO:0007669"/>
    <property type="project" value="InterPro"/>
</dbReference>
<evidence type="ECO:0000313" key="2">
    <source>
        <dbReference type="Proteomes" id="UP000187406"/>
    </source>
</evidence>
<dbReference type="Proteomes" id="UP000187406">
    <property type="component" value="Unassembled WGS sequence"/>
</dbReference>
<dbReference type="OrthoDB" id="1746033at2759"/>
<reference evidence="2" key="1">
    <citation type="submission" date="2016-04" db="EMBL/GenBank/DDBJ databases">
        <title>Cephalotus genome sequencing.</title>
        <authorList>
            <person name="Fukushima K."/>
            <person name="Hasebe M."/>
            <person name="Fang X."/>
        </authorList>
    </citation>
    <scope>NUCLEOTIDE SEQUENCE [LARGE SCALE GENOMIC DNA]</scope>
    <source>
        <strain evidence="2">cv. St1</strain>
    </source>
</reference>
<dbReference type="InterPro" id="IPR036875">
    <property type="entry name" value="Znf_CCHC_sf"/>
</dbReference>
<dbReference type="InParanoid" id="A0A1Q3AWX6"/>
<dbReference type="PANTHER" id="PTHR34222:SF37">
    <property type="entry name" value="RETROTRANSPOSON GAG DOMAIN-CONTAINING PROTEIN"/>
    <property type="match status" value="1"/>
</dbReference>
<dbReference type="GO" id="GO:0008270">
    <property type="term" value="F:zinc ion binding"/>
    <property type="evidence" value="ECO:0007669"/>
    <property type="project" value="InterPro"/>
</dbReference>
<comment type="caution">
    <text evidence="1">The sequence shown here is derived from an EMBL/GenBank/DDBJ whole genome shotgun (WGS) entry which is preliminary data.</text>
</comment>